<accession>A0A0L8G9I2</accession>
<sequence>MINMIPEINICWLVAVVLFNIEQNTSILRIRRLQKQNWLSQGMDLLIQTNRAKCQSNSKRNNPT</sequence>
<evidence type="ECO:0000313" key="1">
    <source>
        <dbReference type="EMBL" id="KOF73662.1"/>
    </source>
</evidence>
<dbReference type="EMBL" id="KQ423058">
    <property type="protein sequence ID" value="KOF73662.1"/>
    <property type="molecule type" value="Genomic_DNA"/>
</dbReference>
<name>A0A0L8G9I2_OCTBM</name>
<proteinExistence type="predicted"/>
<reference evidence="1" key="1">
    <citation type="submission" date="2015-07" db="EMBL/GenBank/DDBJ databases">
        <title>MeaNS - Measles Nucleotide Surveillance Program.</title>
        <authorList>
            <person name="Tran T."/>
            <person name="Druce J."/>
        </authorList>
    </citation>
    <scope>NUCLEOTIDE SEQUENCE</scope>
    <source>
        <strain evidence="1">UCB-OBI-ISO-001</strain>
        <tissue evidence="1">Gonad</tissue>
    </source>
</reference>
<organism evidence="1">
    <name type="scientific">Octopus bimaculoides</name>
    <name type="common">California two-spotted octopus</name>
    <dbReference type="NCBI Taxonomy" id="37653"/>
    <lineage>
        <taxon>Eukaryota</taxon>
        <taxon>Metazoa</taxon>
        <taxon>Spiralia</taxon>
        <taxon>Lophotrochozoa</taxon>
        <taxon>Mollusca</taxon>
        <taxon>Cephalopoda</taxon>
        <taxon>Coleoidea</taxon>
        <taxon>Octopodiformes</taxon>
        <taxon>Octopoda</taxon>
        <taxon>Incirrata</taxon>
        <taxon>Octopodidae</taxon>
        <taxon>Octopus</taxon>
    </lineage>
</organism>
<dbReference type="AlphaFoldDB" id="A0A0L8G9I2"/>
<protein>
    <submittedName>
        <fullName evidence="1">Uncharacterized protein</fullName>
    </submittedName>
</protein>
<gene>
    <name evidence="1" type="ORF">OCBIM_22037534mg</name>
</gene>